<keyword evidence="3" id="KW-0687">Ribonucleoprotein</keyword>
<dbReference type="EMBL" id="MU404352">
    <property type="protein sequence ID" value="KAI1614752.1"/>
    <property type="molecule type" value="Genomic_DNA"/>
</dbReference>
<name>A0AAN6IE93_9EURO</name>
<keyword evidence="2" id="KW-0689">Ribosomal protein</keyword>
<comment type="caution">
    <text evidence="5">The sequence shown here is derived from an EMBL/GenBank/DDBJ whole genome shotgun (WGS) entry which is preliminary data.</text>
</comment>
<dbReference type="InterPro" id="IPR001857">
    <property type="entry name" value="Ribosomal_bL19"/>
</dbReference>
<dbReference type="GO" id="GO:0005762">
    <property type="term" value="C:mitochondrial large ribosomal subunit"/>
    <property type="evidence" value="ECO:0007669"/>
    <property type="project" value="TreeGrafter"/>
</dbReference>
<protein>
    <submittedName>
        <fullName evidence="5">Translation protein SH3-like domain-containing protein</fullName>
    </submittedName>
</protein>
<gene>
    <name evidence="5" type="ORF">EDD36DRAFT_472649</name>
</gene>
<proteinExistence type="inferred from homology"/>
<feature type="region of interest" description="Disordered" evidence="4">
    <location>
        <begin position="214"/>
        <end position="234"/>
    </location>
</feature>
<sequence length="234" mass="26580">MMSQKVTSRISSCCWRSLLSEFRPQQPLRRTLVTLQRGPVEKLAIPESLPQQYWPQLSPRFRPNLSKDEIKVHDAPTSEAESCKDPIAIIDQRQLRLLDPTGLRARLFDKTNKDRAMVGDVLLVTFKTGDPVSGTILSIKGSGPHTSVLLRNHLTGVGMEMSVKVHSPLVQSMEVAQRTPKRKRRARLYYLRKPEHDPGSVQKVVDQYLRQRAMLTGGKRTTQHSGPRTKRGKR</sequence>
<dbReference type="SUPFAM" id="SSF50104">
    <property type="entry name" value="Translation proteins SH3-like domain"/>
    <property type="match status" value="1"/>
</dbReference>
<dbReference type="Proteomes" id="UP001203852">
    <property type="component" value="Unassembled WGS sequence"/>
</dbReference>
<dbReference type="Gene3D" id="2.30.30.790">
    <property type="match status" value="1"/>
</dbReference>
<keyword evidence="6" id="KW-1185">Reference proteome</keyword>
<dbReference type="AlphaFoldDB" id="A0AAN6IE93"/>
<dbReference type="PANTHER" id="PTHR15680:SF9">
    <property type="entry name" value="LARGE RIBOSOMAL SUBUNIT PROTEIN BL19M"/>
    <property type="match status" value="1"/>
</dbReference>
<evidence type="ECO:0000313" key="6">
    <source>
        <dbReference type="Proteomes" id="UP001203852"/>
    </source>
</evidence>
<dbReference type="PANTHER" id="PTHR15680">
    <property type="entry name" value="RIBOSOMAL PROTEIN L19"/>
    <property type="match status" value="1"/>
</dbReference>
<accession>A0AAN6IE93</accession>
<comment type="similarity">
    <text evidence="1">Belongs to the bacterial ribosomal protein bL19 family.</text>
</comment>
<organism evidence="5 6">
    <name type="scientific">Exophiala viscosa</name>
    <dbReference type="NCBI Taxonomy" id="2486360"/>
    <lineage>
        <taxon>Eukaryota</taxon>
        <taxon>Fungi</taxon>
        <taxon>Dikarya</taxon>
        <taxon>Ascomycota</taxon>
        <taxon>Pezizomycotina</taxon>
        <taxon>Eurotiomycetes</taxon>
        <taxon>Chaetothyriomycetidae</taxon>
        <taxon>Chaetothyriales</taxon>
        <taxon>Herpotrichiellaceae</taxon>
        <taxon>Exophiala</taxon>
    </lineage>
</organism>
<dbReference type="InterPro" id="IPR008991">
    <property type="entry name" value="Translation_prot_SH3-like_sf"/>
</dbReference>
<evidence type="ECO:0000256" key="1">
    <source>
        <dbReference type="ARBA" id="ARBA00005781"/>
    </source>
</evidence>
<evidence type="ECO:0000313" key="5">
    <source>
        <dbReference type="EMBL" id="KAI1614752.1"/>
    </source>
</evidence>
<dbReference type="GO" id="GO:0006412">
    <property type="term" value="P:translation"/>
    <property type="evidence" value="ECO:0007669"/>
    <property type="project" value="InterPro"/>
</dbReference>
<evidence type="ECO:0000256" key="2">
    <source>
        <dbReference type="ARBA" id="ARBA00022980"/>
    </source>
</evidence>
<dbReference type="Pfam" id="PF01245">
    <property type="entry name" value="Ribosomal_L19"/>
    <property type="match status" value="1"/>
</dbReference>
<evidence type="ECO:0000256" key="3">
    <source>
        <dbReference type="ARBA" id="ARBA00023274"/>
    </source>
</evidence>
<reference evidence="5" key="1">
    <citation type="journal article" date="2022" name="bioRxiv">
        <title>Deciphering the potential niche of two novel black yeast fungi from a biological soil crust based on their genomes, phenotypes, and melanin regulation.</title>
        <authorList>
            <consortium name="DOE Joint Genome Institute"/>
            <person name="Carr E.C."/>
            <person name="Barton Q."/>
            <person name="Grambo S."/>
            <person name="Sullivan M."/>
            <person name="Renfro C.M."/>
            <person name="Kuo A."/>
            <person name="Pangilinan J."/>
            <person name="Lipzen A."/>
            <person name="Keymanesh K."/>
            <person name="Savage E."/>
            <person name="Barry K."/>
            <person name="Grigoriev I.V."/>
            <person name="Riekhof W.R."/>
            <person name="Harris S.S."/>
        </authorList>
    </citation>
    <scope>NUCLEOTIDE SEQUENCE</scope>
    <source>
        <strain evidence="5">JF 03-4F</strain>
    </source>
</reference>
<dbReference type="InterPro" id="IPR038657">
    <property type="entry name" value="Ribosomal_bL19_sf"/>
</dbReference>
<dbReference type="GO" id="GO:0003735">
    <property type="term" value="F:structural constituent of ribosome"/>
    <property type="evidence" value="ECO:0007669"/>
    <property type="project" value="InterPro"/>
</dbReference>
<evidence type="ECO:0000256" key="4">
    <source>
        <dbReference type="SAM" id="MobiDB-lite"/>
    </source>
</evidence>